<dbReference type="PANTHER" id="PTHR10073:SF12">
    <property type="entry name" value="DNA MISMATCH REPAIR PROTEIN MLH1"/>
    <property type="match status" value="1"/>
</dbReference>
<keyword evidence="6" id="KW-1185">Reference proteome</keyword>
<comment type="similarity">
    <text evidence="1">Belongs to the DNA mismatch repair MutL/HexB family.</text>
</comment>
<dbReference type="Gene3D" id="3.30.230.10">
    <property type="match status" value="1"/>
</dbReference>
<dbReference type="InterPro" id="IPR038973">
    <property type="entry name" value="MutL/Mlh/Pms-like"/>
</dbReference>
<organism evidence="5 6">
    <name type="scientific">Bambusicola thoracicus</name>
    <name type="common">Chinese bamboo-partridge</name>
    <name type="synonym">Perdix thoracica</name>
    <dbReference type="NCBI Taxonomy" id="9083"/>
    <lineage>
        <taxon>Eukaryota</taxon>
        <taxon>Metazoa</taxon>
        <taxon>Chordata</taxon>
        <taxon>Craniata</taxon>
        <taxon>Vertebrata</taxon>
        <taxon>Euteleostomi</taxon>
        <taxon>Archelosauria</taxon>
        <taxon>Archosauria</taxon>
        <taxon>Dinosauria</taxon>
        <taxon>Saurischia</taxon>
        <taxon>Theropoda</taxon>
        <taxon>Coelurosauria</taxon>
        <taxon>Aves</taxon>
        <taxon>Neognathae</taxon>
        <taxon>Galloanserae</taxon>
        <taxon>Galliformes</taxon>
        <taxon>Phasianidae</taxon>
        <taxon>Perdicinae</taxon>
        <taxon>Bambusicola</taxon>
    </lineage>
</organism>
<evidence type="ECO:0000313" key="5">
    <source>
        <dbReference type="EMBL" id="POI24361.1"/>
    </source>
</evidence>
<dbReference type="GO" id="GO:0030983">
    <property type="term" value="F:mismatched DNA binding"/>
    <property type="evidence" value="ECO:0007669"/>
    <property type="project" value="InterPro"/>
</dbReference>
<feature type="region of interest" description="Disordered" evidence="3">
    <location>
        <begin position="178"/>
        <end position="206"/>
    </location>
</feature>
<accession>A0A2P4SJR8</accession>
<dbReference type="SUPFAM" id="SSF55874">
    <property type="entry name" value="ATPase domain of HSP90 chaperone/DNA topoisomerase II/histidine kinase"/>
    <property type="match status" value="1"/>
</dbReference>
<dbReference type="GO" id="GO:0032389">
    <property type="term" value="C:MutLalpha complex"/>
    <property type="evidence" value="ECO:0007669"/>
    <property type="project" value="TreeGrafter"/>
</dbReference>
<gene>
    <name evidence="5" type="ORF">CIB84_011889</name>
</gene>
<dbReference type="OrthoDB" id="10263226at2759"/>
<evidence type="ECO:0000313" key="6">
    <source>
        <dbReference type="Proteomes" id="UP000237246"/>
    </source>
</evidence>
<feature type="domain" description="DNA mismatch repair protein S5" evidence="4">
    <location>
        <begin position="25"/>
        <end position="115"/>
    </location>
</feature>
<reference evidence="5 6" key="1">
    <citation type="submission" date="2018-01" db="EMBL/GenBank/DDBJ databases">
        <title>Comparison of the Chinese Bamboo Partridge and Red Junglefowl genome sequences highlights the importance of demography in genome evolution.</title>
        <authorList>
            <person name="Tiley G.P."/>
            <person name="Kimball R.T."/>
            <person name="Braun E.L."/>
            <person name="Burleigh J.G."/>
        </authorList>
    </citation>
    <scope>NUCLEOTIDE SEQUENCE [LARGE SCALE GENOMIC DNA]</scope>
    <source>
        <strain evidence="5">RTK389</strain>
        <tissue evidence="5">Blood</tissue>
    </source>
</reference>
<evidence type="ECO:0000256" key="2">
    <source>
        <dbReference type="ARBA" id="ARBA00022763"/>
    </source>
</evidence>
<dbReference type="SMART" id="SM01340">
    <property type="entry name" value="DNA_mis_repair"/>
    <property type="match status" value="1"/>
</dbReference>
<evidence type="ECO:0000256" key="3">
    <source>
        <dbReference type="SAM" id="MobiDB-lite"/>
    </source>
</evidence>
<keyword evidence="2" id="KW-0227">DNA damage</keyword>
<dbReference type="InterPro" id="IPR036890">
    <property type="entry name" value="HATPase_C_sf"/>
</dbReference>
<feature type="non-terminal residue" evidence="5">
    <location>
        <position position="1"/>
    </location>
</feature>
<dbReference type="Pfam" id="PF01119">
    <property type="entry name" value="DNA_mis_repair"/>
    <property type="match status" value="1"/>
</dbReference>
<dbReference type="PANTHER" id="PTHR10073">
    <property type="entry name" value="DNA MISMATCH REPAIR PROTEIN MLH, PMS, MUTL"/>
    <property type="match status" value="1"/>
</dbReference>
<dbReference type="AlphaFoldDB" id="A0A2P4SJR8"/>
<dbReference type="GO" id="GO:0016446">
    <property type="term" value="P:somatic hypermutation of immunoglobulin genes"/>
    <property type="evidence" value="ECO:0007669"/>
    <property type="project" value="TreeGrafter"/>
</dbReference>
<proteinExistence type="inferred from homology"/>
<dbReference type="GO" id="GO:0016887">
    <property type="term" value="F:ATP hydrolysis activity"/>
    <property type="evidence" value="ECO:0007669"/>
    <property type="project" value="InterPro"/>
</dbReference>
<feature type="region of interest" description="Disordered" evidence="3">
    <location>
        <begin position="232"/>
        <end position="272"/>
    </location>
</feature>
<name>A0A2P4SJR8_BAMTH</name>
<dbReference type="InterPro" id="IPR014721">
    <property type="entry name" value="Ribsml_uS5_D2-typ_fold_subgr"/>
</dbReference>
<comment type="caution">
    <text evidence="5">The sequence shown here is derived from an EMBL/GenBank/DDBJ whole genome shotgun (WGS) entry which is preliminary data.</text>
</comment>
<feature type="compositionally biased region" description="Polar residues" evidence="3">
    <location>
        <begin position="178"/>
        <end position="194"/>
    </location>
</feature>
<dbReference type="InterPro" id="IPR013507">
    <property type="entry name" value="DNA_mismatch_S5_2-like"/>
</dbReference>
<dbReference type="GO" id="GO:0140664">
    <property type="term" value="F:ATP-dependent DNA damage sensor activity"/>
    <property type="evidence" value="ECO:0007669"/>
    <property type="project" value="InterPro"/>
</dbReference>
<evidence type="ECO:0000256" key="1">
    <source>
        <dbReference type="ARBA" id="ARBA00006082"/>
    </source>
</evidence>
<protein>
    <recommendedName>
        <fullName evidence="4">DNA mismatch repair protein S5 domain-containing protein</fullName>
    </recommendedName>
</protein>
<dbReference type="GO" id="GO:0005524">
    <property type="term" value="F:ATP binding"/>
    <property type="evidence" value="ECO:0007669"/>
    <property type="project" value="InterPro"/>
</dbReference>
<dbReference type="InterPro" id="IPR020568">
    <property type="entry name" value="Ribosomal_Su5_D2-typ_SF"/>
</dbReference>
<dbReference type="SUPFAM" id="SSF54211">
    <property type="entry name" value="Ribosomal protein S5 domain 2-like"/>
    <property type="match status" value="1"/>
</dbReference>
<feature type="non-terminal residue" evidence="5">
    <location>
        <position position="300"/>
    </location>
</feature>
<evidence type="ECO:0000259" key="4">
    <source>
        <dbReference type="SMART" id="SM01340"/>
    </source>
</evidence>
<feature type="compositionally biased region" description="Basic and acidic residues" evidence="3">
    <location>
        <begin position="245"/>
        <end position="269"/>
    </location>
</feature>
<dbReference type="EMBL" id="PPHD01041864">
    <property type="protein sequence ID" value="POI24361.1"/>
    <property type="molecule type" value="Genomic_DNA"/>
</dbReference>
<dbReference type="Proteomes" id="UP000237246">
    <property type="component" value="Unassembled WGS sequence"/>
</dbReference>
<sequence>VEDLFYNVNTRRKALKNPSEEYAKILEVVGRYAIHNSGISFSVKKQGDTVSDVRTLSNATTVDNIRSIFGNAVSSLEIAPKNVDVNVHPTKHEVHFLHEDSILERVQQHVESKLLGSNSSRMYFTQTLLPGAECSSSEVVKSAASSSTAAKGTSDKVYAHQMVRTDSREQKLDAFLQPVNNPLSAGPTEETTGDNVGPPEGTVRPQDAEMEDVSELLGTADLIEMADVQQDAVMPGGPSKSGHLSPEKALPRKRPREDTDVPMEEDTRQEMTAACTPKRRIINLTSVLTLQEEISNQSHE</sequence>
<dbReference type="GO" id="GO:0006298">
    <property type="term" value="P:mismatch repair"/>
    <property type="evidence" value="ECO:0007669"/>
    <property type="project" value="InterPro"/>
</dbReference>